<comment type="similarity">
    <text evidence="1">Belongs to the carotenoid/retinoid oxidoreductase family.</text>
</comment>
<reference evidence="3" key="1">
    <citation type="submission" date="2022-11" db="UniProtKB">
        <authorList>
            <consortium name="WormBaseParasite"/>
        </authorList>
    </citation>
    <scope>IDENTIFICATION</scope>
</reference>
<name>A0A914CC77_9BILA</name>
<proteinExistence type="inferred from homology"/>
<accession>A0A914CC77</accession>
<evidence type="ECO:0000313" key="2">
    <source>
        <dbReference type="Proteomes" id="UP000887540"/>
    </source>
</evidence>
<keyword evidence="2" id="KW-1185">Reference proteome</keyword>
<protein>
    <submittedName>
        <fullName evidence="3">Amine oxidase domain-containing protein</fullName>
    </submittedName>
</protein>
<evidence type="ECO:0000313" key="3">
    <source>
        <dbReference type="WBParaSite" id="ACRNAN_Path_840.g3234.t1"/>
    </source>
</evidence>
<evidence type="ECO:0000256" key="1">
    <source>
        <dbReference type="ARBA" id="ARBA00006046"/>
    </source>
</evidence>
<dbReference type="PANTHER" id="PTHR10668:SF103">
    <property type="entry name" value="PYRIDINE NUCLEOTIDE-DISULFIDE OXIDOREDUCTASE DOMAIN-CONTAINING PROTEIN 2"/>
    <property type="match status" value="1"/>
</dbReference>
<dbReference type="PANTHER" id="PTHR10668">
    <property type="entry name" value="PHYTOENE DEHYDROGENASE"/>
    <property type="match status" value="1"/>
</dbReference>
<dbReference type="AlphaFoldDB" id="A0A914CC77"/>
<sequence>MPHHQANIHINCESMNIIQQAYEDFREGIYSKRTLIELVLPSSIDRTIVPDDNSHVASIFTQYTPYELKDGVWDQEMKDRYAKHVFSEIDVHAPNFSKSVIGYEVLPPPELERIFNMSGGNIFHGVMSLHQLYWLRPIKGYSNYSTPIKGLYLCGSGTHPGGGVTGGPGRLSALNVLEDMK</sequence>
<dbReference type="WBParaSite" id="ACRNAN_Path_840.g3234.t1">
    <property type="protein sequence ID" value="ACRNAN_Path_840.g3234.t1"/>
    <property type="gene ID" value="ACRNAN_Path_840.g3234"/>
</dbReference>
<dbReference type="Proteomes" id="UP000887540">
    <property type="component" value="Unplaced"/>
</dbReference>
<organism evidence="2 3">
    <name type="scientific">Acrobeloides nanus</name>
    <dbReference type="NCBI Taxonomy" id="290746"/>
    <lineage>
        <taxon>Eukaryota</taxon>
        <taxon>Metazoa</taxon>
        <taxon>Ecdysozoa</taxon>
        <taxon>Nematoda</taxon>
        <taxon>Chromadorea</taxon>
        <taxon>Rhabditida</taxon>
        <taxon>Tylenchina</taxon>
        <taxon>Cephalobomorpha</taxon>
        <taxon>Cephaloboidea</taxon>
        <taxon>Cephalobidae</taxon>
        <taxon>Acrobeloides</taxon>
    </lineage>
</organism>